<proteinExistence type="predicted"/>
<evidence type="ECO:0000313" key="3">
    <source>
        <dbReference type="EMBL" id="TWJ12844.1"/>
    </source>
</evidence>
<keyword evidence="4" id="KW-1185">Reference proteome</keyword>
<protein>
    <submittedName>
        <fullName evidence="3">RimJ/RimL family protein N-acetyltransferase</fullName>
    </submittedName>
</protein>
<reference evidence="3 4" key="1">
    <citation type="journal article" date="2013" name="Stand. Genomic Sci.">
        <title>Genomic Encyclopedia of Type Strains, Phase I: The one thousand microbial genomes (KMG-I) project.</title>
        <authorList>
            <person name="Kyrpides N.C."/>
            <person name="Woyke T."/>
            <person name="Eisen J.A."/>
            <person name="Garrity G."/>
            <person name="Lilburn T.G."/>
            <person name="Beck B.J."/>
            <person name="Whitman W.B."/>
            <person name="Hugenholtz P."/>
            <person name="Klenk H.P."/>
        </authorList>
    </citation>
    <scope>NUCLEOTIDE SEQUENCE [LARGE SCALE GENOMIC DNA]</scope>
    <source>
        <strain evidence="3 4">DSM 45044</strain>
    </source>
</reference>
<sequence>MEPIQLTTPAATGATGDASGPLVLRAPRESDLPDFSEMFADAEIVRFTLVPVPWGTEHRDGYLERVASAWHAGSPRWTIADSRDRLCGTVGLNVSGHSAELVYQTAPWARRQAVALRACHTALVWAADTLEVSRFTWSAIVGNHLSLLLALRLGFQPEGVTRAGAMQRGTPVDTWTAGMLPGELRALDDPPPGYALARRRAEVFAAPQPRLTTALPELTLRPLTAGDVDRVAQASRDPQTMRWTTVPRPYKRFHAEGFVERIAPDGWRRGTTAIFALADADDAYCGTVDIRLHADDPTEADVGFVTAPWARGRGYMPAAVNAVCDFGFDRLGVERIEWHANAGNVASRRVAEKCGFTMEGTVRGGLTGPQGRLDAWQAALLKGDGR</sequence>
<feature type="region of interest" description="Disordered" evidence="1">
    <location>
        <begin position="1"/>
        <end position="23"/>
    </location>
</feature>
<dbReference type="PANTHER" id="PTHR43441">
    <property type="entry name" value="RIBOSOMAL-PROTEIN-SERINE ACETYLTRANSFERASE"/>
    <property type="match status" value="1"/>
</dbReference>
<dbReference type="GO" id="GO:0008999">
    <property type="term" value="F:protein-N-terminal-alanine acetyltransferase activity"/>
    <property type="evidence" value="ECO:0007669"/>
    <property type="project" value="TreeGrafter"/>
</dbReference>
<evidence type="ECO:0000256" key="1">
    <source>
        <dbReference type="SAM" id="MobiDB-lite"/>
    </source>
</evidence>
<name>A0A562V4M4_9ACTN</name>
<dbReference type="InterPro" id="IPR016181">
    <property type="entry name" value="Acyl_CoA_acyltransferase"/>
</dbReference>
<dbReference type="PROSITE" id="PS51186">
    <property type="entry name" value="GNAT"/>
    <property type="match status" value="2"/>
</dbReference>
<dbReference type="Pfam" id="PF13302">
    <property type="entry name" value="Acetyltransf_3"/>
    <property type="match status" value="2"/>
</dbReference>
<feature type="domain" description="N-acetyltransferase" evidence="2">
    <location>
        <begin position="218"/>
        <end position="383"/>
    </location>
</feature>
<dbReference type="InterPro" id="IPR051908">
    <property type="entry name" value="Ribosomal_N-acetyltransferase"/>
</dbReference>
<dbReference type="PANTHER" id="PTHR43441:SF10">
    <property type="entry name" value="ACETYLTRANSFERASE"/>
    <property type="match status" value="1"/>
</dbReference>
<evidence type="ECO:0000259" key="2">
    <source>
        <dbReference type="PROSITE" id="PS51186"/>
    </source>
</evidence>
<dbReference type="OrthoDB" id="9795188at2"/>
<dbReference type="SUPFAM" id="SSF55729">
    <property type="entry name" value="Acyl-CoA N-acyltransferases (Nat)"/>
    <property type="match status" value="2"/>
</dbReference>
<dbReference type="Gene3D" id="3.40.630.30">
    <property type="match status" value="2"/>
</dbReference>
<dbReference type="AlphaFoldDB" id="A0A562V4M4"/>
<keyword evidence="3" id="KW-0808">Transferase</keyword>
<dbReference type="Proteomes" id="UP000321617">
    <property type="component" value="Unassembled WGS sequence"/>
</dbReference>
<dbReference type="InterPro" id="IPR000182">
    <property type="entry name" value="GNAT_dom"/>
</dbReference>
<comment type="caution">
    <text evidence="3">The sequence shown here is derived from an EMBL/GenBank/DDBJ whole genome shotgun (WGS) entry which is preliminary data.</text>
</comment>
<dbReference type="GO" id="GO:0005737">
    <property type="term" value="C:cytoplasm"/>
    <property type="evidence" value="ECO:0007669"/>
    <property type="project" value="TreeGrafter"/>
</dbReference>
<gene>
    <name evidence="3" type="ORF">LX16_3610</name>
</gene>
<accession>A0A562V4M4</accession>
<feature type="compositionally biased region" description="Low complexity" evidence="1">
    <location>
        <begin position="7"/>
        <end position="20"/>
    </location>
</feature>
<dbReference type="EMBL" id="VLLL01000006">
    <property type="protein sequence ID" value="TWJ12844.1"/>
    <property type="molecule type" value="Genomic_DNA"/>
</dbReference>
<evidence type="ECO:0000313" key="4">
    <source>
        <dbReference type="Proteomes" id="UP000321617"/>
    </source>
</evidence>
<feature type="domain" description="N-acetyltransferase" evidence="2">
    <location>
        <begin position="22"/>
        <end position="181"/>
    </location>
</feature>
<dbReference type="GO" id="GO:1990189">
    <property type="term" value="F:protein N-terminal-serine acetyltransferase activity"/>
    <property type="evidence" value="ECO:0007669"/>
    <property type="project" value="TreeGrafter"/>
</dbReference>
<dbReference type="RefSeq" id="WP_158645646.1">
    <property type="nucleotide sequence ID" value="NZ_BAABIJ010000002.1"/>
</dbReference>
<organism evidence="3 4">
    <name type="scientific">Stackebrandtia albiflava</name>
    <dbReference type="NCBI Taxonomy" id="406432"/>
    <lineage>
        <taxon>Bacteria</taxon>
        <taxon>Bacillati</taxon>
        <taxon>Actinomycetota</taxon>
        <taxon>Actinomycetes</taxon>
        <taxon>Glycomycetales</taxon>
        <taxon>Glycomycetaceae</taxon>
        <taxon>Stackebrandtia</taxon>
    </lineage>
</organism>